<dbReference type="Pfam" id="PF00831">
    <property type="entry name" value="Ribosomal_L29"/>
    <property type="match status" value="1"/>
</dbReference>
<dbReference type="eggNOG" id="COG0255">
    <property type="taxonomic scope" value="Bacteria"/>
</dbReference>
<comment type="similarity">
    <text evidence="1 5">Belongs to the universal ribosomal protein uL29 family.</text>
</comment>
<organism evidence="6 7">
    <name type="scientific">Bacteroides coprosuis DSM 18011</name>
    <dbReference type="NCBI Taxonomy" id="679937"/>
    <lineage>
        <taxon>Bacteria</taxon>
        <taxon>Pseudomonadati</taxon>
        <taxon>Bacteroidota</taxon>
        <taxon>Bacteroidia</taxon>
        <taxon>Bacteroidales</taxon>
        <taxon>Bacteroidaceae</taxon>
        <taxon>Bacteroides</taxon>
    </lineage>
</organism>
<dbReference type="AlphaFoldDB" id="F3ZQ12"/>
<dbReference type="Gene3D" id="1.10.287.310">
    <property type="match status" value="1"/>
</dbReference>
<dbReference type="EMBL" id="CM001167">
    <property type="protein sequence ID" value="EGJ70454.1"/>
    <property type="molecule type" value="Genomic_DNA"/>
</dbReference>
<dbReference type="GO" id="GO:0006412">
    <property type="term" value="P:translation"/>
    <property type="evidence" value="ECO:0007669"/>
    <property type="project" value="UniProtKB-UniRule"/>
</dbReference>
<dbReference type="InterPro" id="IPR018254">
    <property type="entry name" value="Ribosomal_uL29_CS"/>
</dbReference>
<keyword evidence="3 5" id="KW-0687">Ribonucleoprotein</keyword>
<protein>
    <recommendedName>
        <fullName evidence="4 5">Large ribosomal subunit protein uL29</fullName>
    </recommendedName>
</protein>
<gene>
    <name evidence="5" type="primary">rpmC</name>
    <name evidence="6" type="ORF">Bcop_0235</name>
</gene>
<dbReference type="NCBIfam" id="TIGR00012">
    <property type="entry name" value="L29"/>
    <property type="match status" value="1"/>
</dbReference>
<evidence type="ECO:0000256" key="3">
    <source>
        <dbReference type="ARBA" id="ARBA00023274"/>
    </source>
</evidence>
<dbReference type="STRING" id="679937.Bcop_0235"/>
<proteinExistence type="inferred from homology"/>
<dbReference type="HOGENOM" id="CLU_158491_5_1_10"/>
<dbReference type="OrthoDB" id="5296761at2"/>
<dbReference type="SUPFAM" id="SSF46561">
    <property type="entry name" value="Ribosomal protein L29 (L29p)"/>
    <property type="match status" value="1"/>
</dbReference>
<evidence type="ECO:0000313" key="6">
    <source>
        <dbReference type="EMBL" id="EGJ70454.1"/>
    </source>
</evidence>
<evidence type="ECO:0000256" key="2">
    <source>
        <dbReference type="ARBA" id="ARBA00022980"/>
    </source>
</evidence>
<evidence type="ECO:0000256" key="1">
    <source>
        <dbReference type="ARBA" id="ARBA00009254"/>
    </source>
</evidence>
<evidence type="ECO:0000313" key="7">
    <source>
        <dbReference type="Proteomes" id="UP000018439"/>
    </source>
</evidence>
<reference evidence="6 7" key="1">
    <citation type="journal article" date="2011" name="Stand. Genomic Sci.">
        <title>Non-contiguous finished genome sequence of Bacteroides coprosuis type strain (PC139).</title>
        <authorList>
            <person name="Land M."/>
            <person name="Held B."/>
            <person name="Gronow S."/>
            <person name="Abt B."/>
            <person name="Lucas S."/>
            <person name="Del Rio T.G."/>
            <person name="Nolan M."/>
            <person name="Tice H."/>
            <person name="Cheng J.F."/>
            <person name="Pitluck S."/>
            <person name="Liolios K."/>
            <person name="Pagani I."/>
            <person name="Ivanova N."/>
            <person name="Mavromatis K."/>
            <person name="Mikhailova N."/>
            <person name="Pati A."/>
            <person name="Tapia R."/>
            <person name="Han C."/>
            <person name="Goodwin L."/>
            <person name="Chen A."/>
            <person name="Palaniappan K."/>
            <person name="Hauser L."/>
            <person name="Brambilla E.M."/>
            <person name="Rohde M."/>
            <person name="Goker M."/>
            <person name="Detter J.C."/>
            <person name="Woyke T."/>
            <person name="Bristow J."/>
            <person name="Eisen J.A."/>
            <person name="Markowitz V."/>
            <person name="Hugenholtz P."/>
            <person name="Kyrpides N.C."/>
            <person name="Klenk H.P."/>
            <person name="Lapidus A."/>
        </authorList>
    </citation>
    <scope>NUCLEOTIDE SEQUENCE [LARGE SCALE GENOMIC DNA]</scope>
    <source>
        <strain evidence="6 7">DSM 18011</strain>
    </source>
</reference>
<keyword evidence="7" id="KW-1185">Reference proteome</keyword>
<keyword evidence="2 5" id="KW-0689">Ribosomal protein</keyword>
<dbReference type="PROSITE" id="PS00579">
    <property type="entry name" value="RIBOSOMAL_L29"/>
    <property type="match status" value="1"/>
</dbReference>
<dbReference type="HAMAP" id="MF_00374">
    <property type="entry name" value="Ribosomal_uL29"/>
    <property type="match status" value="1"/>
</dbReference>
<dbReference type="Proteomes" id="UP000018439">
    <property type="component" value="Chromosome"/>
</dbReference>
<dbReference type="InterPro" id="IPR001854">
    <property type="entry name" value="Ribosomal_uL29"/>
</dbReference>
<dbReference type="GO" id="GO:0005840">
    <property type="term" value="C:ribosome"/>
    <property type="evidence" value="ECO:0007669"/>
    <property type="project" value="UniProtKB-KW"/>
</dbReference>
<dbReference type="CDD" id="cd00427">
    <property type="entry name" value="Ribosomal_L29_HIP"/>
    <property type="match status" value="1"/>
</dbReference>
<evidence type="ECO:0000256" key="5">
    <source>
        <dbReference type="HAMAP-Rule" id="MF_00374"/>
    </source>
</evidence>
<accession>F3ZQ12</accession>
<name>F3ZQ12_9BACE</name>
<dbReference type="GO" id="GO:0003735">
    <property type="term" value="F:structural constituent of ribosome"/>
    <property type="evidence" value="ECO:0007669"/>
    <property type="project" value="InterPro"/>
</dbReference>
<evidence type="ECO:0000256" key="4">
    <source>
        <dbReference type="ARBA" id="ARBA00035204"/>
    </source>
</evidence>
<sequence>MKIAEIREMSTADLAERIEAEKANLQQVVLNHAISPLENPAEIKSLRRAIARMISDLRQRELNNK</sequence>
<dbReference type="InterPro" id="IPR036049">
    <property type="entry name" value="Ribosomal_uL29_sf"/>
</dbReference>
<dbReference type="GO" id="GO:1990904">
    <property type="term" value="C:ribonucleoprotein complex"/>
    <property type="evidence" value="ECO:0007669"/>
    <property type="project" value="UniProtKB-KW"/>
</dbReference>